<sequence>MSVQTESDLPDSVALAGQDINRNGLDDQVERQIRLTWYGHERTRLRDTLLAVAKLYTGVADAQIELAERQGYLEQINRLSECVLKDGALTAKKLLADVTQIREWVLVDESALGEYIKAKNYGQVGKVRQGTCPQLLSYYLNEFRRPAPETSGVLPKAKVLTKEQQEAQRRKRYTNPDELSSF</sequence>
<dbReference type="Proteomes" id="UP001589628">
    <property type="component" value="Unassembled WGS sequence"/>
</dbReference>
<dbReference type="EMBL" id="JBHLZN010000005">
    <property type="protein sequence ID" value="MFB9887703.1"/>
    <property type="molecule type" value="Genomic_DNA"/>
</dbReference>
<organism evidence="1 2">
    <name type="scientific">Balneatrix alpica</name>
    <dbReference type="NCBI Taxonomy" id="75684"/>
    <lineage>
        <taxon>Bacteria</taxon>
        <taxon>Pseudomonadati</taxon>
        <taxon>Pseudomonadota</taxon>
        <taxon>Gammaproteobacteria</taxon>
        <taxon>Oceanospirillales</taxon>
        <taxon>Balneatrichaceae</taxon>
        <taxon>Balneatrix</taxon>
    </lineage>
</organism>
<protein>
    <submittedName>
        <fullName evidence="1">Uncharacterized protein</fullName>
    </submittedName>
</protein>
<dbReference type="RefSeq" id="WP_155888953.1">
    <property type="nucleotide sequence ID" value="NZ_JAUESS010000008.1"/>
</dbReference>
<proteinExistence type="predicted"/>
<keyword evidence="2" id="KW-1185">Reference proteome</keyword>
<evidence type="ECO:0000313" key="1">
    <source>
        <dbReference type="EMBL" id="MFB9887703.1"/>
    </source>
</evidence>
<gene>
    <name evidence="1" type="ORF">ACFFLH_14900</name>
</gene>
<comment type="caution">
    <text evidence="1">The sequence shown here is derived from an EMBL/GenBank/DDBJ whole genome shotgun (WGS) entry which is preliminary data.</text>
</comment>
<accession>A0ABV5ZEJ4</accession>
<evidence type="ECO:0000313" key="2">
    <source>
        <dbReference type="Proteomes" id="UP001589628"/>
    </source>
</evidence>
<name>A0ABV5ZEJ4_9GAMM</name>
<reference evidence="1 2" key="1">
    <citation type="submission" date="2024-09" db="EMBL/GenBank/DDBJ databases">
        <authorList>
            <person name="Sun Q."/>
            <person name="Mori K."/>
        </authorList>
    </citation>
    <scope>NUCLEOTIDE SEQUENCE [LARGE SCALE GENOMIC DNA]</scope>
    <source>
        <strain evidence="1 2">ATCC 51285</strain>
    </source>
</reference>